<gene>
    <name evidence="1" type="ORF">AYI68_g7797</name>
</gene>
<organism evidence="1 2">
    <name type="scientific">Smittium mucronatum</name>
    <dbReference type="NCBI Taxonomy" id="133383"/>
    <lineage>
        <taxon>Eukaryota</taxon>
        <taxon>Fungi</taxon>
        <taxon>Fungi incertae sedis</taxon>
        <taxon>Zoopagomycota</taxon>
        <taxon>Kickxellomycotina</taxon>
        <taxon>Harpellomycetes</taxon>
        <taxon>Harpellales</taxon>
        <taxon>Legeriomycetaceae</taxon>
        <taxon>Smittium</taxon>
    </lineage>
</organism>
<dbReference type="EMBL" id="LSSL01007136">
    <property type="protein sequence ID" value="OLY78161.1"/>
    <property type="molecule type" value="Genomic_DNA"/>
</dbReference>
<dbReference type="OrthoDB" id="5715156at2759"/>
<keyword evidence="2" id="KW-1185">Reference proteome</keyword>
<comment type="caution">
    <text evidence="1">The sequence shown here is derived from an EMBL/GenBank/DDBJ whole genome shotgun (WGS) entry which is preliminary data.</text>
</comment>
<dbReference type="Proteomes" id="UP000187455">
    <property type="component" value="Unassembled WGS sequence"/>
</dbReference>
<evidence type="ECO:0000313" key="2">
    <source>
        <dbReference type="Proteomes" id="UP000187455"/>
    </source>
</evidence>
<evidence type="ECO:0000313" key="1">
    <source>
        <dbReference type="EMBL" id="OLY78161.1"/>
    </source>
</evidence>
<protein>
    <submittedName>
        <fullName evidence="1">Uncharacterized protein</fullName>
    </submittedName>
</protein>
<reference evidence="1 2" key="1">
    <citation type="journal article" date="2016" name="Mol. Biol. Evol.">
        <title>Genome-Wide Survey of Gut Fungi (Harpellales) Reveals the First Horizontally Transferred Ubiquitin Gene from a Mosquito Host.</title>
        <authorList>
            <person name="Wang Y."/>
            <person name="White M.M."/>
            <person name="Kvist S."/>
            <person name="Moncalvo J.M."/>
        </authorList>
    </citation>
    <scope>NUCLEOTIDE SEQUENCE [LARGE SCALE GENOMIC DNA]</scope>
    <source>
        <strain evidence="1 2">ALG-7-W6</strain>
    </source>
</reference>
<accession>A0A1R0GMN9</accession>
<proteinExistence type="predicted"/>
<name>A0A1R0GMN9_9FUNG</name>
<dbReference type="AlphaFoldDB" id="A0A1R0GMN9"/>
<sequence>MAQKFIPTSLMEIVTGGVQQKKIIATMGGTHFKLGCHLKNIEVELGKISMGIVIQIPEIQMCYEIDSRRRIPILKFKN</sequence>